<evidence type="ECO:0000256" key="6">
    <source>
        <dbReference type="SAM" id="Phobius"/>
    </source>
</evidence>
<accession>A0ABV6MQB8</accession>
<dbReference type="Gene3D" id="1.10.390.10">
    <property type="entry name" value="Neutral Protease Domain 2"/>
    <property type="match status" value="1"/>
</dbReference>
<evidence type="ECO:0000256" key="1">
    <source>
        <dbReference type="ARBA" id="ARBA00004141"/>
    </source>
</evidence>
<reference evidence="8 9" key="1">
    <citation type="submission" date="2024-09" db="EMBL/GenBank/DDBJ databases">
        <authorList>
            <person name="Sun Q."/>
            <person name="Mori K."/>
        </authorList>
    </citation>
    <scope>NUCLEOTIDE SEQUENCE [LARGE SCALE GENOMIC DNA]</scope>
    <source>
        <strain evidence="8 9">TBRC 1432</strain>
    </source>
</reference>
<feature type="transmembrane region" description="Helical" evidence="6">
    <location>
        <begin position="264"/>
        <end position="284"/>
    </location>
</feature>
<dbReference type="Pfam" id="PF02133">
    <property type="entry name" value="Transp_cyt_pur"/>
    <property type="match status" value="1"/>
</dbReference>
<name>A0ABV6MQB8_9PSEU</name>
<comment type="caution">
    <text evidence="8">The sequence shown here is derived from an EMBL/GenBank/DDBJ whole genome shotgun (WGS) entry which is preliminary data.</text>
</comment>
<evidence type="ECO:0000313" key="9">
    <source>
        <dbReference type="Proteomes" id="UP001589810"/>
    </source>
</evidence>
<feature type="transmembrane region" description="Helical" evidence="6">
    <location>
        <begin position="314"/>
        <end position="333"/>
    </location>
</feature>
<evidence type="ECO:0000259" key="7">
    <source>
        <dbReference type="Pfam" id="PF17900"/>
    </source>
</evidence>
<comment type="similarity">
    <text evidence="2">Belongs to the purine-cytosine permease (2.A.39) family.</text>
</comment>
<dbReference type="Pfam" id="PF17900">
    <property type="entry name" value="Peptidase_M1_N"/>
    <property type="match status" value="1"/>
</dbReference>
<dbReference type="CDD" id="cd09603">
    <property type="entry name" value="M1_APN_like"/>
    <property type="match status" value="1"/>
</dbReference>
<dbReference type="InterPro" id="IPR001248">
    <property type="entry name" value="Pur-cyt_permease"/>
</dbReference>
<comment type="subcellular location">
    <subcellularLocation>
        <location evidence="1">Membrane</location>
        <topology evidence="1">Multi-pass membrane protein</topology>
    </subcellularLocation>
</comment>
<sequence>MSNDDRIIPGTDDYSISRMPAHARRSWFGVAVQRLGQISSFSQFLIGSALGFGMTFWDAVIAMVLGVAMLEVVTVLLGAAGAREGLSMSMLSRWGGFGRKGSALVGLLLTVSLTGWFGVQSGAFAEGLHTIAGGPPTWVWALAGGVVVALIATGGFVSMAWTAYITVPAFVLLAGYCVVRYLGEHSLAELTSGPPPGPAMTIAQGATIVAGGFIMGAIMTPDLTRFNRTAGDVVKQTVLAVTLGECGAGVIGILLAHAAKSADIVGIVTSSSGVIGTLILVAAIVKVNDVNLYCASLGLVNAVDALGRKRIRRVSAALGLGLVGSVLSALGILDHFTSFLTVLGVITPPVAGVFVAEYYFVRRWRAALDESRATGRLPAETPDWEPRGLIAWVAGAAVGLTVDIGIPSLNSILVSFVLYLLLARRPWARRAAGQAPSAADAPATTSVVEFRVDGRSEGGCFPMRRRPVHVLLVCCLSASIGFAAAPAHAADDPEIGTDGWVHVEPNGVVLGRDPYYPKDGNGGYTVADYKVDISYDPACRKLVGKAVVTAKTLQRLKQFNLDLQGLQVSSVKVNGADAQFSRADEHELVIVPATVLDKDAALIVEITYSGTPESIDTPQGKTGWQILPDGGAMAAGLPHAARTWFPVNDTQVARATFDLTATVPNGWSVVSIGNQQPSTTADGKTTFHWKETTSAPPQSISIGIDHYQFEQSKLADGTAVVNAFAPGSNHELAAKLPEVMDFLKATFGAYPEDALGGVFLATPGTSPAQGRPFLGADADVNTLIHAMAYQWWGNALTIKMWKDLCMADCFAQYATWMWDAKHGVNLDDRYKAIVESTRDDPGFWSVDLENPGAGQEFSATDKGLLFVHALRQRIGDDKFGKLLVNYAKINKNWWNQGWYDWELYVKAATQLDLTDFFAAWLHTTKIPDDKFLYPAK</sequence>
<protein>
    <submittedName>
        <fullName evidence="8">Cytosine permease</fullName>
    </submittedName>
</protein>
<dbReference type="Gene3D" id="1.10.4160.10">
    <property type="entry name" value="Hydantoin permease"/>
    <property type="match status" value="1"/>
</dbReference>
<dbReference type="PANTHER" id="PTHR30569:SF0">
    <property type="entry name" value="CYTOSINE PERMEASE"/>
    <property type="match status" value="1"/>
</dbReference>
<dbReference type="SUPFAM" id="SSF63737">
    <property type="entry name" value="Leukotriene A4 hydrolase N-terminal domain"/>
    <property type="match status" value="1"/>
</dbReference>
<dbReference type="Gene3D" id="2.60.40.1730">
    <property type="entry name" value="tricorn interacting facor f3 domain"/>
    <property type="match status" value="1"/>
</dbReference>
<keyword evidence="3 6" id="KW-0812">Transmembrane</keyword>
<dbReference type="RefSeq" id="WP_379793998.1">
    <property type="nucleotide sequence ID" value="NZ_JBHLUD010000004.1"/>
</dbReference>
<feature type="transmembrane region" description="Helical" evidence="6">
    <location>
        <begin position="59"/>
        <end position="80"/>
    </location>
</feature>
<feature type="transmembrane region" description="Helical" evidence="6">
    <location>
        <begin position="101"/>
        <end position="118"/>
    </location>
</feature>
<dbReference type="SUPFAM" id="SSF55486">
    <property type="entry name" value="Metalloproteases ('zincins'), catalytic domain"/>
    <property type="match status" value="1"/>
</dbReference>
<dbReference type="InterPro" id="IPR042097">
    <property type="entry name" value="Aminopeptidase_N-like_N_sf"/>
</dbReference>
<evidence type="ECO:0000256" key="4">
    <source>
        <dbReference type="ARBA" id="ARBA00022989"/>
    </source>
</evidence>
<feature type="transmembrane region" description="Helical" evidence="6">
    <location>
        <begin position="202"/>
        <end position="220"/>
    </location>
</feature>
<keyword evidence="9" id="KW-1185">Reference proteome</keyword>
<evidence type="ECO:0000256" key="3">
    <source>
        <dbReference type="ARBA" id="ARBA00022692"/>
    </source>
</evidence>
<feature type="domain" description="Aminopeptidase N-like N-terminal" evidence="7">
    <location>
        <begin position="528"/>
        <end position="694"/>
    </location>
</feature>
<feature type="transmembrane region" description="Helical" evidence="6">
    <location>
        <begin position="138"/>
        <end position="157"/>
    </location>
</feature>
<keyword evidence="4 6" id="KW-1133">Transmembrane helix</keyword>
<dbReference type="Proteomes" id="UP001589810">
    <property type="component" value="Unassembled WGS sequence"/>
</dbReference>
<feature type="transmembrane region" description="Helical" evidence="6">
    <location>
        <begin position="470"/>
        <end position="489"/>
    </location>
</feature>
<feature type="transmembrane region" description="Helical" evidence="6">
    <location>
        <begin position="164"/>
        <end position="182"/>
    </location>
</feature>
<organism evidence="8 9">
    <name type="scientific">Kutzneria chonburiensis</name>
    <dbReference type="NCBI Taxonomy" id="1483604"/>
    <lineage>
        <taxon>Bacteria</taxon>
        <taxon>Bacillati</taxon>
        <taxon>Actinomycetota</taxon>
        <taxon>Actinomycetes</taxon>
        <taxon>Pseudonocardiales</taxon>
        <taxon>Pseudonocardiaceae</taxon>
        <taxon>Kutzneria</taxon>
    </lineage>
</organism>
<dbReference type="InterPro" id="IPR030191">
    <property type="entry name" value="CodB"/>
</dbReference>
<keyword evidence="5 6" id="KW-0472">Membrane</keyword>
<evidence type="ECO:0000256" key="2">
    <source>
        <dbReference type="ARBA" id="ARBA00008974"/>
    </source>
</evidence>
<evidence type="ECO:0000256" key="5">
    <source>
        <dbReference type="ARBA" id="ARBA00023136"/>
    </source>
</evidence>
<dbReference type="InterPro" id="IPR045357">
    <property type="entry name" value="Aminopeptidase_N-like_N"/>
</dbReference>
<evidence type="ECO:0000313" key="8">
    <source>
        <dbReference type="EMBL" id="MFC0542510.1"/>
    </source>
</evidence>
<proteinExistence type="inferred from homology"/>
<dbReference type="CDD" id="cd11484">
    <property type="entry name" value="SLC-NCS1sbd_CobB-like"/>
    <property type="match status" value="1"/>
</dbReference>
<dbReference type="InterPro" id="IPR027268">
    <property type="entry name" value="Peptidase_M4/M1_CTD_sf"/>
</dbReference>
<dbReference type="EMBL" id="JBHLUD010000004">
    <property type="protein sequence ID" value="MFC0542510.1"/>
    <property type="molecule type" value="Genomic_DNA"/>
</dbReference>
<dbReference type="PANTHER" id="PTHR30569">
    <property type="entry name" value="CYTOSINE TRANSPORTER CODB"/>
    <property type="match status" value="1"/>
</dbReference>
<gene>
    <name evidence="8" type="ORF">ACFFH7_13515</name>
</gene>